<feature type="region of interest" description="Disordered" evidence="1">
    <location>
        <begin position="1"/>
        <end position="26"/>
    </location>
</feature>
<dbReference type="EMBL" id="MHIN01000049">
    <property type="protein sequence ID" value="OGY53338.1"/>
    <property type="molecule type" value="Genomic_DNA"/>
</dbReference>
<evidence type="ECO:0000313" key="3">
    <source>
        <dbReference type="Proteomes" id="UP000178122"/>
    </source>
</evidence>
<reference evidence="2 3" key="1">
    <citation type="journal article" date="2016" name="Nat. Commun.">
        <title>Thousands of microbial genomes shed light on interconnected biogeochemical processes in an aquifer system.</title>
        <authorList>
            <person name="Anantharaman K."/>
            <person name="Brown C.T."/>
            <person name="Hug L.A."/>
            <person name="Sharon I."/>
            <person name="Castelle C.J."/>
            <person name="Probst A.J."/>
            <person name="Thomas B.C."/>
            <person name="Singh A."/>
            <person name="Wilkins M.J."/>
            <person name="Karaoz U."/>
            <person name="Brodie E.L."/>
            <person name="Williams K.H."/>
            <person name="Hubbard S.S."/>
            <person name="Banfield J.F."/>
        </authorList>
    </citation>
    <scope>NUCLEOTIDE SEQUENCE [LARGE SCALE GENOMIC DNA]</scope>
</reference>
<evidence type="ECO:0008006" key="4">
    <source>
        <dbReference type="Google" id="ProtNLM"/>
    </source>
</evidence>
<organism evidence="2 3">
    <name type="scientific">Candidatus Buchananbacteria bacterium RIFCSPLOWO2_01_FULL_40_23b</name>
    <dbReference type="NCBI Taxonomy" id="1797544"/>
    <lineage>
        <taxon>Bacteria</taxon>
        <taxon>Candidatus Buchananiibacteriota</taxon>
    </lineage>
</organism>
<dbReference type="AlphaFoldDB" id="A0A1G1YLV0"/>
<protein>
    <recommendedName>
        <fullName evidence="4">GIY-YIG domain-containing protein</fullName>
    </recommendedName>
</protein>
<sequence>MLSFPSGARRKQRIPRSLLRGAKGERSEHLCESRACSGVNTLYYEVYQSEKDAKIREKHLNYFGQAYSRLKLRISDSLKTF</sequence>
<comment type="caution">
    <text evidence="2">The sequence shown here is derived from an EMBL/GenBank/DDBJ whole genome shotgun (WGS) entry which is preliminary data.</text>
</comment>
<dbReference type="Proteomes" id="UP000178122">
    <property type="component" value="Unassembled WGS sequence"/>
</dbReference>
<accession>A0A1G1YLV0</accession>
<gene>
    <name evidence="2" type="ORF">A2912_05230</name>
</gene>
<evidence type="ECO:0000313" key="2">
    <source>
        <dbReference type="EMBL" id="OGY53338.1"/>
    </source>
</evidence>
<proteinExistence type="predicted"/>
<name>A0A1G1YLV0_9BACT</name>
<evidence type="ECO:0000256" key="1">
    <source>
        <dbReference type="SAM" id="MobiDB-lite"/>
    </source>
</evidence>